<evidence type="ECO:0000259" key="2">
    <source>
        <dbReference type="Pfam" id="PF20670"/>
    </source>
</evidence>
<feature type="signal peptide" evidence="1">
    <location>
        <begin position="1"/>
        <end position="23"/>
    </location>
</feature>
<evidence type="ECO:0000313" key="3">
    <source>
        <dbReference type="EMBL" id="ACB51490.1"/>
    </source>
</evidence>
<dbReference type="InterPro" id="IPR049213">
    <property type="entry name" value="DUF6816"/>
</dbReference>
<dbReference type="RefSeq" id="WP_009546892.1">
    <property type="nucleotide sequence ID" value="NC_010546.1"/>
</dbReference>
<dbReference type="eggNOG" id="ENOG502Z91K">
    <property type="taxonomic scope" value="Bacteria"/>
</dbReference>
<dbReference type="KEGG" id="cyt:cce_2140"/>
<organism evidence="3 4">
    <name type="scientific">Crocosphaera subtropica (strain ATCC 51142 / BH68)</name>
    <name type="common">Cyanothece sp. (strain ATCC 51142)</name>
    <dbReference type="NCBI Taxonomy" id="43989"/>
    <lineage>
        <taxon>Bacteria</taxon>
        <taxon>Bacillati</taxon>
        <taxon>Cyanobacteriota</taxon>
        <taxon>Cyanophyceae</taxon>
        <taxon>Oscillatoriophycideae</taxon>
        <taxon>Chroococcales</taxon>
        <taxon>Aphanothecaceae</taxon>
        <taxon>Crocosphaera</taxon>
        <taxon>Crocosphaera subtropica</taxon>
    </lineage>
</organism>
<dbReference type="OrthoDB" id="481107at2"/>
<dbReference type="STRING" id="43989.cce_2140"/>
<evidence type="ECO:0000313" key="4">
    <source>
        <dbReference type="Proteomes" id="UP000001203"/>
    </source>
</evidence>
<name>B1WNR1_CROS5</name>
<feature type="chain" id="PRO_5002772482" description="DUF6816 domain-containing protein" evidence="1">
    <location>
        <begin position="24"/>
        <end position="253"/>
    </location>
</feature>
<proteinExistence type="predicted"/>
<dbReference type="HOGENOM" id="CLU_075508_0_0_3"/>
<keyword evidence="4" id="KW-1185">Reference proteome</keyword>
<dbReference type="Pfam" id="PF20670">
    <property type="entry name" value="DUF6816"/>
    <property type="match status" value="1"/>
</dbReference>
<keyword evidence="1" id="KW-0732">Signal</keyword>
<sequence>MKLVVLLLLNLLLILVYPHISQAAEIADRFTVYPNWNSKPNISQPDRDLFYPKWMEGTWTVTSILREQKAPLAPEIVTPGFEKNKKYLNQPFTFKVRFKPQNLSNPSILSLSSLSSQKNLIVADRPFNGENIAKAYLGEKQVLSVKVTPDNPNRQITFLADNNQLIATVTGRGQEKPNPQEFLTTEITQQLFQRPSSIYLNEVETTTDYQFINPKKVKAKQVTAIYLSPEDPDYFKAINRPVALYEYELILEK</sequence>
<dbReference type="Proteomes" id="UP000001203">
    <property type="component" value="Chromosome circular"/>
</dbReference>
<accession>B1WNR1</accession>
<reference evidence="3 4" key="1">
    <citation type="journal article" date="2008" name="Proc. Natl. Acad. Sci. U.S.A.">
        <title>The genome of Cyanothece 51142, a unicellular diazotrophic cyanobacterium important in the marine nitrogen cycle.</title>
        <authorList>
            <person name="Welsh E.A."/>
            <person name="Liberton M."/>
            <person name="Stoeckel J."/>
            <person name="Loh T."/>
            <person name="Elvitigala T."/>
            <person name="Wang C."/>
            <person name="Wollam A."/>
            <person name="Fulton R.S."/>
            <person name="Clifton S.W."/>
            <person name="Jacobs J.M."/>
            <person name="Aurora R."/>
            <person name="Ghosh B.K."/>
            <person name="Sherman L.A."/>
            <person name="Smith R.D."/>
            <person name="Wilson R.K."/>
            <person name="Pakrasi H.B."/>
        </authorList>
    </citation>
    <scope>NUCLEOTIDE SEQUENCE [LARGE SCALE GENOMIC DNA]</scope>
    <source>
        <strain evidence="4">ATCC 51142 / BH68</strain>
    </source>
</reference>
<evidence type="ECO:0000256" key="1">
    <source>
        <dbReference type="SAM" id="SignalP"/>
    </source>
</evidence>
<dbReference type="EMBL" id="CP000806">
    <property type="protein sequence ID" value="ACB51490.1"/>
    <property type="molecule type" value="Genomic_DNA"/>
</dbReference>
<dbReference type="AlphaFoldDB" id="B1WNR1"/>
<gene>
    <name evidence="3" type="ordered locus">cce_2140</name>
</gene>
<feature type="domain" description="DUF6816" evidence="2">
    <location>
        <begin position="47"/>
        <end position="253"/>
    </location>
</feature>
<protein>
    <recommendedName>
        <fullName evidence="2">DUF6816 domain-containing protein</fullName>
    </recommendedName>
</protein>